<dbReference type="OrthoDB" id="2537769at2759"/>
<evidence type="ECO:0000313" key="3">
    <source>
        <dbReference type="Proteomes" id="UP000242287"/>
    </source>
</evidence>
<evidence type="ECO:0000256" key="1">
    <source>
        <dbReference type="SAM" id="MobiDB-lite"/>
    </source>
</evidence>
<dbReference type="EMBL" id="KZ302145">
    <property type="protein sequence ID" value="PFH46959.1"/>
    <property type="molecule type" value="Genomic_DNA"/>
</dbReference>
<dbReference type="PANTHER" id="PTHR36452:SF1">
    <property type="entry name" value="DUF2461 DOMAIN-CONTAINING PROTEIN"/>
    <property type="match status" value="1"/>
</dbReference>
<evidence type="ECO:0000313" key="2">
    <source>
        <dbReference type="EMBL" id="PFH46959.1"/>
    </source>
</evidence>
<name>A0A2A9N8Y2_9AGAR</name>
<sequence>MDVEVEESVGREEVPVKPTTRQRAKVDVKGKGSAVAKGEESGYESDNDDIEGRGTKNGKKVYDSDALDEDSASVSEKGKRARTSRSPRKKSKKRDESEGEDSELELEEGQEVVGRVVKAPKEGWASPGMVSKNTLEFLGKLKQKECNDRKWFKLHGTPFSGLLLFPPDGDRMLRLPEPIYRRAEQEWKDFVEAFTDVLAEVDNQIPHLPPKDVIHRIYRDVRFSNDKTPYKKGFSASFSRSGRKGAFAGYHLAVKPGNESLIAAGVWCPGKNELATIRSNLQRNSRRLRDIISSPTFVKYFGKAEPHPSGERQNIFGQEDELKKAPKGVDKDHKDIDLLRCRSYAVAYRFTDEEVMSEGFKEKVGEVVEVMRPFVHCLNDLMTVGFEMSESESA</sequence>
<dbReference type="STRING" id="703135.A0A2A9N8Y2"/>
<feature type="region of interest" description="Disordered" evidence="1">
    <location>
        <begin position="1"/>
        <end position="109"/>
    </location>
</feature>
<gene>
    <name evidence="2" type="ORF">AMATHDRAFT_153318</name>
</gene>
<accession>A0A2A9N8Y2</accession>
<reference evidence="2 3" key="1">
    <citation type="submission" date="2014-02" db="EMBL/GenBank/DDBJ databases">
        <title>Transposable element dynamics among asymbiotic and ectomycorrhizal Amanita fungi.</title>
        <authorList>
            <consortium name="DOE Joint Genome Institute"/>
            <person name="Hess J."/>
            <person name="Skrede I."/>
            <person name="Wolfe B."/>
            <person name="LaButti K."/>
            <person name="Ohm R.A."/>
            <person name="Grigoriev I.V."/>
            <person name="Pringle A."/>
        </authorList>
    </citation>
    <scope>NUCLEOTIDE SEQUENCE [LARGE SCALE GENOMIC DNA]</scope>
    <source>
        <strain evidence="2 3">SKay4041</strain>
    </source>
</reference>
<dbReference type="Pfam" id="PF09365">
    <property type="entry name" value="DUF2461"/>
    <property type="match status" value="1"/>
</dbReference>
<feature type="compositionally biased region" description="Basic residues" evidence="1">
    <location>
        <begin position="79"/>
        <end position="92"/>
    </location>
</feature>
<dbReference type="AlphaFoldDB" id="A0A2A9N8Y2"/>
<dbReference type="PANTHER" id="PTHR36452">
    <property type="entry name" value="CHROMOSOME 12, WHOLE GENOME SHOTGUN SEQUENCE"/>
    <property type="match status" value="1"/>
</dbReference>
<keyword evidence="3" id="KW-1185">Reference proteome</keyword>
<evidence type="ECO:0008006" key="4">
    <source>
        <dbReference type="Google" id="ProtNLM"/>
    </source>
</evidence>
<organism evidence="2 3">
    <name type="scientific">Amanita thiersii Skay4041</name>
    <dbReference type="NCBI Taxonomy" id="703135"/>
    <lineage>
        <taxon>Eukaryota</taxon>
        <taxon>Fungi</taxon>
        <taxon>Dikarya</taxon>
        <taxon>Basidiomycota</taxon>
        <taxon>Agaricomycotina</taxon>
        <taxon>Agaricomycetes</taxon>
        <taxon>Agaricomycetidae</taxon>
        <taxon>Agaricales</taxon>
        <taxon>Pluteineae</taxon>
        <taxon>Amanitaceae</taxon>
        <taxon>Amanita</taxon>
    </lineage>
</organism>
<dbReference type="InterPro" id="IPR012808">
    <property type="entry name" value="CHP02453"/>
</dbReference>
<dbReference type="NCBIfam" id="TIGR02453">
    <property type="entry name" value="TIGR02453 family protein"/>
    <property type="match status" value="1"/>
</dbReference>
<feature type="compositionally biased region" description="Acidic residues" evidence="1">
    <location>
        <begin position="97"/>
        <end position="109"/>
    </location>
</feature>
<proteinExistence type="predicted"/>
<protein>
    <recommendedName>
        <fullName evidence="4">DUF2461 domain-containing protein</fullName>
    </recommendedName>
</protein>
<dbReference type="Proteomes" id="UP000242287">
    <property type="component" value="Unassembled WGS sequence"/>
</dbReference>